<feature type="compositionally biased region" description="Polar residues" evidence="1">
    <location>
        <begin position="103"/>
        <end position="114"/>
    </location>
</feature>
<feature type="region of interest" description="Disordered" evidence="1">
    <location>
        <begin position="159"/>
        <end position="191"/>
    </location>
</feature>
<feature type="region of interest" description="Disordered" evidence="1">
    <location>
        <begin position="1"/>
        <end position="21"/>
    </location>
</feature>
<dbReference type="Proteomes" id="UP000580250">
    <property type="component" value="Unassembled WGS sequence"/>
</dbReference>
<sequence length="527" mass="60220">MEKYISSNMCGANDGKADAPITIDDNQGKEVMQQNNRNVQENITMEASITASEIQEVRAFIIEQRKKKEAAEARRKRSLEKSTSTLNSLSSSSKTPTAKKAQIKSQTKKSSGVNRNAFDTVIKTIVEREMSRNATKNKENSKGLDIDSEDIIDELMDYDEEEDESDDPDPNAIISLGEDEEEYKRKRTERKQRAEQLVPEALLKRAQVLKEPRQGIFIHQCNDCRENQKKRQKFLYNAGSAIYSLLTFELCAEDLDKNINLGVYYAGCWAAGVLYFQCCTNIATGTDYKLLSLLKYCWILHQCDKCISFQRSLANDMFLQKCGEKYELRFIMDQHVADIALEELKEKRSRLARKLVQLHGAEYDEKQLKADLYNAFIQHHRNRYPQIGLSRIHEHFLNERQALGRQAIVDVVKNELYSALGHPNSKYWEQIDLQSAIDVCCYRRYIPSKKKREISPVIIMNDITKRLESQLNIETQASQDLADGGEADGGEGTSSTSTHAQDNVSIFESGTVHYMSTSEEIHSEEGW</sequence>
<feature type="compositionally biased region" description="Polar residues" evidence="1">
    <location>
        <begin position="1"/>
        <end position="10"/>
    </location>
</feature>
<feature type="region of interest" description="Disordered" evidence="1">
    <location>
        <begin position="481"/>
        <end position="502"/>
    </location>
</feature>
<feature type="region of interest" description="Disordered" evidence="1">
    <location>
        <begin position="65"/>
        <end position="115"/>
    </location>
</feature>
<gene>
    <name evidence="2" type="ORF">MENT_LOCUS44278</name>
</gene>
<feature type="compositionally biased region" description="Low complexity" evidence="1">
    <location>
        <begin position="81"/>
        <end position="100"/>
    </location>
</feature>
<organism evidence="2 3">
    <name type="scientific">Meloidogyne enterolobii</name>
    <name type="common">Root-knot nematode worm</name>
    <name type="synonym">Meloidogyne mayaguensis</name>
    <dbReference type="NCBI Taxonomy" id="390850"/>
    <lineage>
        <taxon>Eukaryota</taxon>
        <taxon>Metazoa</taxon>
        <taxon>Ecdysozoa</taxon>
        <taxon>Nematoda</taxon>
        <taxon>Chromadorea</taxon>
        <taxon>Rhabditida</taxon>
        <taxon>Tylenchina</taxon>
        <taxon>Tylenchomorpha</taxon>
        <taxon>Tylenchoidea</taxon>
        <taxon>Meloidogynidae</taxon>
        <taxon>Meloidogyninae</taxon>
        <taxon>Meloidogyne</taxon>
    </lineage>
</organism>
<name>A0A6V7WWL8_MELEN</name>
<evidence type="ECO:0000256" key="1">
    <source>
        <dbReference type="SAM" id="MobiDB-lite"/>
    </source>
</evidence>
<evidence type="ECO:0000313" key="3">
    <source>
        <dbReference type="Proteomes" id="UP000580250"/>
    </source>
</evidence>
<proteinExistence type="predicted"/>
<accession>A0A6V7WWL8</accession>
<dbReference type="AlphaFoldDB" id="A0A6V7WWL8"/>
<feature type="compositionally biased region" description="Acidic residues" evidence="1">
    <location>
        <begin position="159"/>
        <end position="169"/>
    </location>
</feature>
<evidence type="ECO:0000313" key="2">
    <source>
        <dbReference type="EMBL" id="CAD2191441.1"/>
    </source>
</evidence>
<comment type="caution">
    <text evidence="2">The sequence shown here is derived from an EMBL/GenBank/DDBJ whole genome shotgun (WGS) entry which is preliminary data.</text>
</comment>
<reference evidence="2 3" key="1">
    <citation type="submission" date="2020-08" db="EMBL/GenBank/DDBJ databases">
        <authorList>
            <person name="Koutsovoulos G."/>
            <person name="Danchin GJ E."/>
        </authorList>
    </citation>
    <scope>NUCLEOTIDE SEQUENCE [LARGE SCALE GENOMIC DNA]</scope>
</reference>
<protein>
    <submittedName>
        <fullName evidence="2">Uncharacterized protein</fullName>
    </submittedName>
</protein>
<dbReference type="EMBL" id="CAJEWN010000880">
    <property type="protein sequence ID" value="CAD2191441.1"/>
    <property type="molecule type" value="Genomic_DNA"/>
</dbReference>